<proteinExistence type="predicted"/>
<dbReference type="Proteomes" id="UP000886653">
    <property type="component" value="Unassembled WGS sequence"/>
</dbReference>
<reference evidence="2" key="1">
    <citation type="submission" date="2013-11" db="EMBL/GenBank/DDBJ databases">
        <title>Genome sequence of the fusiform rust pathogen reveals effectors for host alternation and coevolution with pine.</title>
        <authorList>
            <consortium name="DOE Joint Genome Institute"/>
            <person name="Smith K."/>
            <person name="Pendleton A."/>
            <person name="Kubisiak T."/>
            <person name="Anderson C."/>
            <person name="Salamov A."/>
            <person name="Aerts A."/>
            <person name="Riley R."/>
            <person name="Clum A."/>
            <person name="Lindquist E."/>
            <person name="Ence D."/>
            <person name="Campbell M."/>
            <person name="Kronenberg Z."/>
            <person name="Feau N."/>
            <person name="Dhillon B."/>
            <person name="Hamelin R."/>
            <person name="Burleigh J."/>
            <person name="Smith J."/>
            <person name="Yandell M."/>
            <person name="Nelson C."/>
            <person name="Grigoriev I."/>
            <person name="Davis J."/>
        </authorList>
    </citation>
    <scope>NUCLEOTIDE SEQUENCE</scope>
    <source>
        <strain evidence="2">G11</strain>
    </source>
</reference>
<gene>
    <name evidence="2" type="ORF">CROQUDRAFT_40381</name>
</gene>
<evidence type="ECO:0000313" key="3">
    <source>
        <dbReference type="Proteomes" id="UP000886653"/>
    </source>
</evidence>
<dbReference type="AlphaFoldDB" id="A0A9P6NRM6"/>
<name>A0A9P6NRM6_9BASI</name>
<feature type="region of interest" description="Disordered" evidence="1">
    <location>
        <begin position="1"/>
        <end position="26"/>
    </location>
</feature>
<dbReference type="OrthoDB" id="10375346at2759"/>
<protein>
    <submittedName>
        <fullName evidence="2">Uncharacterized protein</fullName>
    </submittedName>
</protein>
<evidence type="ECO:0000256" key="1">
    <source>
        <dbReference type="SAM" id="MobiDB-lite"/>
    </source>
</evidence>
<keyword evidence="3" id="KW-1185">Reference proteome</keyword>
<organism evidence="2 3">
    <name type="scientific">Cronartium quercuum f. sp. fusiforme G11</name>
    <dbReference type="NCBI Taxonomy" id="708437"/>
    <lineage>
        <taxon>Eukaryota</taxon>
        <taxon>Fungi</taxon>
        <taxon>Dikarya</taxon>
        <taxon>Basidiomycota</taxon>
        <taxon>Pucciniomycotina</taxon>
        <taxon>Pucciniomycetes</taxon>
        <taxon>Pucciniales</taxon>
        <taxon>Coleosporiaceae</taxon>
        <taxon>Cronartium</taxon>
    </lineage>
</organism>
<accession>A0A9P6NRM6</accession>
<sequence length="115" mass="12778">MEIPKRSSLKSLKTVSPARKSLSDRPIPCPDNTLIQDLSSMIELATDLLESLEQVFNSYYPSGPNLVSKCLFSYKHVWLIGKTYCTILLGQHLQLIFGSEPLPGTWNAIIPSNNG</sequence>
<dbReference type="EMBL" id="MU167231">
    <property type="protein sequence ID" value="KAG0148998.1"/>
    <property type="molecule type" value="Genomic_DNA"/>
</dbReference>
<comment type="caution">
    <text evidence="2">The sequence shown here is derived from an EMBL/GenBank/DDBJ whole genome shotgun (WGS) entry which is preliminary data.</text>
</comment>
<evidence type="ECO:0000313" key="2">
    <source>
        <dbReference type="EMBL" id="KAG0148998.1"/>
    </source>
</evidence>